<comment type="caution">
    <text evidence="6">The sequence shown here is derived from an EMBL/GenBank/DDBJ whole genome shotgun (WGS) entry which is preliminary data.</text>
</comment>
<keyword evidence="1 6" id="KW-0646">Protease inhibitor</keyword>
<dbReference type="EMBL" id="JBHMCF010000029">
    <property type="protein sequence ID" value="MFB9472699.1"/>
    <property type="molecule type" value="Genomic_DNA"/>
</dbReference>
<evidence type="ECO:0000256" key="2">
    <source>
        <dbReference type="ARBA" id="ARBA00022704"/>
    </source>
</evidence>
<reference evidence="6 7" key="1">
    <citation type="submission" date="2024-09" db="EMBL/GenBank/DDBJ databases">
        <authorList>
            <person name="Sun Q."/>
            <person name="Mori K."/>
        </authorList>
    </citation>
    <scope>NUCLEOTIDE SEQUENCE [LARGE SCALE GENOMIC DNA]</scope>
    <source>
        <strain evidence="6 7">JCM 3324</strain>
    </source>
</reference>
<evidence type="ECO:0000256" key="4">
    <source>
        <dbReference type="SAM" id="SignalP"/>
    </source>
</evidence>
<protein>
    <submittedName>
        <fullName evidence="6">Protease inhibitor I42 family protein</fullName>
    </submittedName>
</protein>
<dbReference type="PROSITE" id="PS51257">
    <property type="entry name" value="PROKAR_LIPOPROTEIN"/>
    <property type="match status" value="1"/>
</dbReference>
<evidence type="ECO:0000313" key="7">
    <source>
        <dbReference type="Proteomes" id="UP001589568"/>
    </source>
</evidence>
<keyword evidence="7" id="KW-1185">Reference proteome</keyword>
<feature type="signal peptide" evidence="4">
    <location>
        <begin position="1"/>
        <end position="20"/>
    </location>
</feature>
<feature type="domain" description="Proteinase inhibitor I42 chagasin" evidence="5">
    <location>
        <begin position="43"/>
        <end position="112"/>
    </location>
</feature>
<evidence type="ECO:0000256" key="3">
    <source>
        <dbReference type="SAM" id="MobiDB-lite"/>
    </source>
</evidence>
<dbReference type="RefSeq" id="WP_379484087.1">
    <property type="nucleotide sequence ID" value="NZ_JBHMCF010000029.1"/>
</dbReference>
<name>A0ABV5NQV1_9ACTN</name>
<dbReference type="InterPro" id="IPR036331">
    <property type="entry name" value="Chagasin-like_sf"/>
</dbReference>
<sequence length="151" mass="15757">MRGTVAAALLVPLLAAGCGAGSWVSDYGKVAKGAKGATVQVEVTPGQRFSLAVPENPSVGDSWDLVAVPDTKVASFISEERESQGDAPGSGGTAYFVFNGKHPGTAEIRLYDCWRCGQDRTPATEESRRQSGEAVFQVTVRERPSSGIPGG</sequence>
<proteinExistence type="predicted"/>
<dbReference type="InterPro" id="IPR018990">
    <property type="entry name" value="Prot_inh_I42_chagasin"/>
</dbReference>
<gene>
    <name evidence="6" type="ORF">ACFFR3_24645</name>
</gene>
<evidence type="ECO:0000259" key="5">
    <source>
        <dbReference type="Pfam" id="PF09394"/>
    </source>
</evidence>
<feature type="compositionally biased region" description="Basic and acidic residues" evidence="3">
    <location>
        <begin position="122"/>
        <end position="131"/>
    </location>
</feature>
<organism evidence="6 7">
    <name type="scientific">Nonomuraea salmonea</name>
    <dbReference type="NCBI Taxonomy" id="46181"/>
    <lineage>
        <taxon>Bacteria</taxon>
        <taxon>Bacillati</taxon>
        <taxon>Actinomycetota</taxon>
        <taxon>Actinomycetes</taxon>
        <taxon>Streptosporangiales</taxon>
        <taxon>Streptosporangiaceae</taxon>
        <taxon>Nonomuraea</taxon>
    </lineage>
</organism>
<evidence type="ECO:0000313" key="6">
    <source>
        <dbReference type="EMBL" id="MFB9472699.1"/>
    </source>
</evidence>
<feature type="chain" id="PRO_5045257874" evidence="4">
    <location>
        <begin position="21"/>
        <end position="151"/>
    </location>
</feature>
<dbReference type="Gene3D" id="2.60.40.2020">
    <property type="match status" value="1"/>
</dbReference>
<keyword evidence="4" id="KW-0732">Signal</keyword>
<dbReference type="Proteomes" id="UP001589568">
    <property type="component" value="Unassembled WGS sequence"/>
</dbReference>
<dbReference type="Pfam" id="PF09394">
    <property type="entry name" value="Inhibitor_I42"/>
    <property type="match status" value="1"/>
</dbReference>
<dbReference type="SUPFAM" id="SSF141066">
    <property type="entry name" value="ICP-like"/>
    <property type="match status" value="1"/>
</dbReference>
<keyword evidence="2" id="KW-0789">Thiol protease inhibitor</keyword>
<dbReference type="GO" id="GO:0030414">
    <property type="term" value="F:peptidase inhibitor activity"/>
    <property type="evidence" value="ECO:0007669"/>
    <property type="project" value="UniProtKB-KW"/>
</dbReference>
<accession>A0ABV5NQV1</accession>
<evidence type="ECO:0000256" key="1">
    <source>
        <dbReference type="ARBA" id="ARBA00022690"/>
    </source>
</evidence>
<feature type="region of interest" description="Disordered" evidence="3">
    <location>
        <begin position="120"/>
        <end position="151"/>
    </location>
</feature>